<gene>
    <name evidence="2" type="ORF">M0R45_004983</name>
</gene>
<dbReference type="EMBL" id="JBEDUW010000001">
    <property type="protein sequence ID" value="KAK9949464.1"/>
    <property type="molecule type" value="Genomic_DNA"/>
</dbReference>
<evidence type="ECO:0000313" key="2">
    <source>
        <dbReference type="EMBL" id="KAK9949464.1"/>
    </source>
</evidence>
<accession>A0AAW1YLJ1</accession>
<reference evidence="2 3" key="1">
    <citation type="journal article" date="2023" name="G3 (Bethesda)">
        <title>A chromosome-length genome assembly and annotation of blackberry (Rubus argutus, cv. 'Hillquist').</title>
        <authorList>
            <person name="Bruna T."/>
            <person name="Aryal R."/>
            <person name="Dudchenko O."/>
            <person name="Sargent D.J."/>
            <person name="Mead D."/>
            <person name="Buti M."/>
            <person name="Cavallini A."/>
            <person name="Hytonen T."/>
            <person name="Andres J."/>
            <person name="Pham M."/>
            <person name="Weisz D."/>
            <person name="Mascagni F."/>
            <person name="Usai G."/>
            <person name="Natali L."/>
            <person name="Bassil N."/>
            <person name="Fernandez G.E."/>
            <person name="Lomsadze A."/>
            <person name="Armour M."/>
            <person name="Olukolu B."/>
            <person name="Poorten T."/>
            <person name="Britton C."/>
            <person name="Davik J."/>
            <person name="Ashrafi H."/>
            <person name="Aiden E.L."/>
            <person name="Borodovsky M."/>
            <person name="Worthington M."/>
        </authorList>
    </citation>
    <scope>NUCLEOTIDE SEQUENCE [LARGE SCALE GENOMIC DNA]</scope>
    <source>
        <strain evidence="2">PI 553951</strain>
    </source>
</reference>
<evidence type="ECO:0000259" key="1">
    <source>
        <dbReference type="Pfam" id="PF24638"/>
    </source>
</evidence>
<feature type="domain" description="DEAH11/12 type I KH-domain" evidence="1">
    <location>
        <begin position="37"/>
        <end position="88"/>
    </location>
</feature>
<name>A0AAW1YLJ1_RUBAR</name>
<comment type="caution">
    <text evidence="2">The sequence shown here is derived from an EMBL/GenBank/DDBJ whole genome shotgun (WGS) entry which is preliminary data.</text>
</comment>
<sequence>MEDYTWRQQKALEQLEGKVLPGFLPWQKMKCQQLFHSSLSCSAPVYRVIKKQLDPLLQSFRNLKGVECSLEKYDNGSCRVKISATCYKNNWQI</sequence>
<dbReference type="InterPro" id="IPR056246">
    <property type="entry name" value="KH_DEAH11/12_1st"/>
</dbReference>
<evidence type="ECO:0000313" key="3">
    <source>
        <dbReference type="Proteomes" id="UP001457282"/>
    </source>
</evidence>
<protein>
    <recommendedName>
        <fullName evidence="1">DEAH11/12 type I KH-domain domain-containing protein</fullName>
    </recommendedName>
</protein>
<dbReference type="Pfam" id="PF24638">
    <property type="entry name" value="KH_DEAH11_1st"/>
    <property type="match status" value="1"/>
</dbReference>
<proteinExistence type="predicted"/>
<keyword evidence="3" id="KW-1185">Reference proteome</keyword>
<organism evidence="2 3">
    <name type="scientific">Rubus argutus</name>
    <name type="common">Southern blackberry</name>
    <dbReference type="NCBI Taxonomy" id="59490"/>
    <lineage>
        <taxon>Eukaryota</taxon>
        <taxon>Viridiplantae</taxon>
        <taxon>Streptophyta</taxon>
        <taxon>Embryophyta</taxon>
        <taxon>Tracheophyta</taxon>
        <taxon>Spermatophyta</taxon>
        <taxon>Magnoliopsida</taxon>
        <taxon>eudicotyledons</taxon>
        <taxon>Gunneridae</taxon>
        <taxon>Pentapetalae</taxon>
        <taxon>rosids</taxon>
        <taxon>fabids</taxon>
        <taxon>Rosales</taxon>
        <taxon>Rosaceae</taxon>
        <taxon>Rosoideae</taxon>
        <taxon>Rosoideae incertae sedis</taxon>
        <taxon>Rubus</taxon>
    </lineage>
</organism>
<dbReference type="AlphaFoldDB" id="A0AAW1YLJ1"/>
<dbReference type="Proteomes" id="UP001457282">
    <property type="component" value="Unassembled WGS sequence"/>
</dbReference>